<comment type="catalytic activity">
    <reaction evidence="1 11">
        <text>Endohydrolysis of (1-&gt;4)-beta-D-glucosidic linkages in cellulose, lichenin and cereal beta-D-glucans.</text>
        <dbReference type="EC" id="3.2.1.4"/>
    </reaction>
</comment>
<dbReference type="InterPro" id="IPR008928">
    <property type="entry name" value="6-hairpin_glycosidase_sf"/>
</dbReference>
<keyword evidence="8 10" id="KW-0624">Polysaccharide degradation</keyword>
<comment type="caution">
    <text evidence="9">Lacks conserved residue(s) required for the propagation of feature annotation.</text>
</comment>
<evidence type="ECO:0000313" key="14">
    <source>
        <dbReference type="EMBL" id="CAK8690294.1"/>
    </source>
</evidence>
<feature type="compositionally biased region" description="Low complexity" evidence="12">
    <location>
        <begin position="317"/>
        <end position="330"/>
    </location>
</feature>
<comment type="similarity">
    <text evidence="2 10 11">Belongs to the glycosyl hydrolase 9 (cellulase E) family.</text>
</comment>
<evidence type="ECO:0000256" key="9">
    <source>
        <dbReference type="PROSITE-ProRule" id="PRU00500"/>
    </source>
</evidence>
<dbReference type="PROSITE" id="PS51162">
    <property type="entry name" value="THYROGLOBULIN_1_2"/>
    <property type="match status" value="1"/>
</dbReference>
<keyword evidence="11" id="KW-0732">Signal</keyword>
<dbReference type="Gene3D" id="1.50.10.10">
    <property type="match status" value="1"/>
</dbReference>
<dbReference type="EMBL" id="CAWYQH010000114">
    <property type="protein sequence ID" value="CAK8690294.1"/>
    <property type="molecule type" value="Genomic_DNA"/>
</dbReference>
<evidence type="ECO:0000313" key="15">
    <source>
        <dbReference type="Proteomes" id="UP001642483"/>
    </source>
</evidence>
<dbReference type="InterPro" id="IPR000716">
    <property type="entry name" value="Thyroglobulin_1"/>
</dbReference>
<keyword evidence="7 10" id="KW-0326">Glycosidase</keyword>
<dbReference type="InterPro" id="IPR012341">
    <property type="entry name" value="6hp_glycosidase-like_sf"/>
</dbReference>
<evidence type="ECO:0000256" key="8">
    <source>
        <dbReference type="ARBA" id="ARBA00023326"/>
    </source>
</evidence>
<evidence type="ECO:0000259" key="13">
    <source>
        <dbReference type="PROSITE" id="PS51162"/>
    </source>
</evidence>
<reference evidence="14 15" key="1">
    <citation type="submission" date="2024-02" db="EMBL/GenBank/DDBJ databases">
        <authorList>
            <person name="Daric V."/>
            <person name="Darras S."/>
        </authorList>
    </citation>
    <scope>NUCLEOTIDE SEQUENCE [LARGE SCALE GENOMIC DNA]</scope>
</reference>
<dbReference type="SUPFAM" id="SSF57610">
    <property type="entry name" value="Thyroglobulin type-1 domain"/>
    <property type="match status" value="1"/>
</dbReference>
<dbReference type="InterPro" id="IPR001701">
    <property type="entry name" value="Glyco_hydro_9"/>
</dbReference>
<accession>A0ABP0GET2</accession>
<dbReference type="InterPro" id="IPR018221">
    <property type="entry name" value="Glyco_hydro_9_His_AS"/>
</dbReference>
<feature type="signal peptide" evidence="11">
    <location>
        <begin position="1"/>
        <end position="20"/>
    </location>
</feature>
<keyword evidence="3 10" id="KW-0378">Hydrolase</keyword>
<evidence type="ECO:0000256" key="4">
    <source>
        <dbReference type="ARBA" id="ARBA00023001"/>
    </source>
</evidence>
<sequence length="731" mass="83281">MTQAALMMTLLVAMVNCSWAVVNPVFFIEGDGWANQTHGGYIGHFKIPISVELNGWWIALAYDQAIDELEAWQAVHFKSSDDRKILYLRQISWNKRQYPGMVMDQRYMINFKKIPGVNYGDYYGPRPNIVFLDSVYVPDPYDNNEHIMTTFKIDLFDLPPNLERFPNNIVTPPPKVTVAATTAPTSDPKCVIFCWVKTRSPPLPPTTTRGTTTPTTSKTQPAPTKSPTPLTIVTSCQLNFQHRQQRCRDAKKMDKECYLPQCYVTSPDRYRVIQCWKYQGICWCADPRTGERRKRTVVKYKHAYKLNCFQADEATTSTVATTSTPTTTPSSEERPERPEFAPRNDYNYDLVIHNSLLFYEAQRSGEIGESGRVYWRKNSHTDDGSECRRDLAGGYYVSGDYVKYGFPTASAMTLLAWGFLEFKEAYDAAWQTHFLKEALKWGADYFIKAHISRNQLIAQVGDSNLENSFWLRPQDMNVRRPCYSISEKSPGSDLAGETAAALAATAKVFQVTGSAPNDSYVTSLLQHSRELYEFAKNHRGHYSFFVRPALDHYKSSSYHDELAWASLWLYEATGENRYLAEAGQFYEDFGLHKPQTEMSWDSKTVAVQVLLSKFANRAGAVKAARRYLLPVTEFCDHNQPGGGAKYTPQGLLYQSNWGGNTRYACNAAFICLVTSNLPDLNANLRLTYRQFAEDQIDYILGRTGRSFVVGYGRNYPGQPHHRARYNLIMRS</sequence>
<dbReference type="PROSITE" id="PS00592">
    <property type="entry name" value="GH9_2"/>
    <property type="match status" value="1"/>
</dbReference>
<dbReference type="Pfam" id="PF00759">
    <property type="entry name" value="Glyco_hydro_9"/>
    <property type="match status" value="1"/>
</dbReference>
<evidence type="ECO:0000256" key="1">
    <source>
        <dbReference type="ARBA" id="ARBA00000966"/>
    </source>
</evidence>
<evidence type="ECO:0000256" key="2">
    <source>
        <dbReference type="ARBA" id="ARBA00007072"/>
    </source>
</evidence>
<feature type="domain" description="Thyroglobulin type-1" evidence="13">
    <location>
        <begin position="233"/>
        <end position="308"/>
    </location>
</feature>
<keyword evidence="4 11" id="KW-0136">Cellulose degradation</keyword>
<dbReference type="EC" id="3.2.1.4" evidence="11"/>
<evidence type="ECO:0000256" key="5">
    <source>
        <dbReference type="ARBA" id="ARBA00023157"/>
    </source>
</evidence>
<feature type="disulfide bond" evidence="9">
    <location>
        <begin position="275"/>
        <end position="282"/>
    </location>
</feature>
<feature type="compositionally biased region" description="Basic and acidic residues" evidence="12">
    <location>
        <begin position="331"/>
        <end position="342"/>
    </location>
</feature>
<evidence type="ECO:0000256" key="6">
    <source>
        <dbReference type="ARBA" id="ARBA00023277"/>
    </source>
</evidence>
<feature type="region of interest" description="Disordered" evidence="12">
    <location>
        <begin position="202"/>
        <end position="228"/>
    </location>
</feature>
<name>A0ABP0GET2_CLALP</name>
<feature type="compositionally biased region" description="Low complexity" evidence="12">
    <location>
        <begin position="206"/>
        <end position="228"/>
    </location>
</feature>
<evidence type="ECO:0000256" key="7">
    <source>
        <dbReference type="ARBA" id="ARBA00023295"/>
    </source>
</evidence>
<keyword evidence="15" id="KW-1185">Reference proteome</keyword>
<dbReference type="Gene3D" id="4.10.800.10">
    <property type="entry name" value="Thyroglobulin type-1"/>
    <property type="match status" value="1"/>
</dbReference>
<dbReference type="InterPro" id="IPR036857">
    <property type="entry name" value="Thyroglobulin_1_sf"/>
</dbReference>
<organism evidence="14 15">
    <name type="scientific">Clavelina lepadiformis</name>
    <name type="common">Light-bulb sea squirt</name>
    <name type="synonym">Ascidia lepadiformis</name>
    <dbReference type="NCBI Taxonomy" id="159417"/>
    <lineage>
        <taxon>Eukaryota</taxon>
        <taxon>Metazoa</taxon>
        <taxon>Chordata</taxon>
        <taxon>Tunicata</taxon>
        <taxon>Ascidiacea</taxon>
        <taxon>Aplousobranchia</taxon>
        <taxon>Clavelinidae</taxon>
        <taxon>Clavelina</taxon>
    </lineage>
</organism>
<comment type="caution">
    <text evidence="14">The sequence shown here is derived from an EMBL/GenBank/DDBJ whole genome shotgun (WGS) entry which is preliminary data.</text>
</comment>
<gene>
    <name evidence="14" type="ORF">CVLEPA_LOCUS22921</name>
</gene>
<protein>
    <recommendedName>
        <fullName evidence="11">Endoglucanase</fullName>
        <ecNumber evidence="11">3.2.1.4</ecNumber>
    </recommendedName>
</protein>
<feature type="active site" evidence="10">
    <location>
        <position position="720"/>
    </location>
</feature>
<feature type="chain" id="PRO_5044960037" description="Endoglucanase" evidence="11">
    <location>
        <begin position="21"/>
        <end position="731"/>
    </location>
</feature>
<dbReference type="Pfam" id="PF00086">
    <property type="entry name" value="Thyroglobulin_1"/>
    <property type="match status" value="1"/>
</dbReference>
<dbReference type="Proteomes" id="UP001642483">
    <property type="component" value="Unassembled WGS sequence"/>
</dbReference>
<evidence type="ECO:0000256" key="11">
    <source>
        <dbReference type="RuleBase" id="RU361166"/>
    </source>
</evidence>
<dbReference type="PANTHER" id="PTHR22298">
    <property type="entry name" value="ENDO-1,4-BETA-GLUCANASE"/>
    <property type="match status" value="1"/>
</dbReference>
<proteinExistence type="inferred from homology"/>
<feature type="region of interest" description="Disordered" evidence="12">
    <location>
        <begin position="317"/>
        <end position="343"/>
    </location>
</feature>
<evidence type="ECO:0000256" key="3">
    <source>
        <dbReference type="ARBA" id="ARBA00022801"/>
    </source>
</evidence>
<dbReference type="SUPFAM" id="SSF48208">
    <property type="entry name" value="Six-hairpin glycosidases"/>
    <property type="match status" value="1"/>
</dbReference>
<keyword evidence="5 9" id="KW-1015">Disulfide bond</keyword>
<evidence type="ECO:0000256" key="12">
    <source>
        <dbReference type="SAM" id="MobiDB-lite"/>
    </source>
</evidence>
<keyword evidence="6 10" id="KW-0119">Carbohydrate metabolism</keyword>
<evidence type="ECO:0000256" key="10">
    <source>
        <dbReference type="PROSITE-ProRule" id="PRU10059"/>
    </source>
</evidence>